<accession>A0A140DY75</accession>
<organism evidence="1 2">
    <name type="scientific">Faecalibaculum rodentium</name>
    <dbReference type="NCBI Taxonomy" id="1702221"/>
    <lineage>
        <taxon>Bacteria</taxon>
        <taxon>Bacillati</taxon>
        <taxon>Bacillota</taxon>
        <taxon>Erysipelotrichia</taxon>
        <taxon>Erysipelotrichales</taxon>
        <taxon>Erysipelotrichaceae</taxon>
        <taxon>Faecalibaculum</taxon>
    </lineage>
</organism>
<proteinExistence type="predicted"/>
<dbReference type="AlphaFoldDB" id="A0A140DY75"/>
<keyword evidence="2" id="KW-1185">Reference proteome</keyword>
<evidence type="ECO:0000313" key="2">
    <source>
        <dbReference type="Proteomes" id="UP000069771"/>
    </source>
</evidence>
<protein>
    <submittedName>
        <fullName evidence="1">Uncharacterized protein</fullName>
    </submittedName>
</protein>
<dbReference type="EMBL" id="CP011391">
    <property type="protein sequence ID" value="AMK55602.1"/>
    <property type="molecule type" value="Genomic_DNA"/>
</dbReference>
<evidence type="ECO:0000313" key="1">
    <source>
        <dbReference type="EMBL" id="AMK55602.1"/>
    </source>
</evidence>
<reference evidence="1 2" key="1">
    <citation type="journal article" date="2016" name="Gut Pathog.">
        <title>Whole genome sequencing of "Faecalibaculum rodentium" ALO17, isolated from C57BL/6J laboratory mouse feces.</title>
        <authorList>
            <person name="Lim S."/>
            <person name="Chang D.H."/>
            <person name="Ahn S."/>
            <person name="Kim B.C."/>
        </authorList>
    </citation>
    <scope>NUCLEOTIDE SEQUENCE [LARGE SCALE GENOMIC DNA]</scope>
    <source>
        <strain evidence="1 2">Alo17</strain>
    </source>
</reference>
<name>A0A140DY75_9FIRM</name>
<gene>
    <name evidence="1" type="ORF">AALO17_24680</name>
</gene>
<sequence>MWLDAFVAGASGLGRLSLSVTCHCTRWRFTGGCRCSA</sequence>
<dbReference type="KEGG" id="fro:AALO17_24680"/>
<dbReference type="Proteomes" id="UP000069771">
    <property type="component" value="Chromosome"/>
</dbReference>